<feature type="region of interest" description="Disordered" evidence="5">
    <location>
        <begin position="452"/>
        <end position="486"/>
    </location>
</feature>
<comment type="subcellular location">
    <subcellularLocation>
        <location evidence="1">Nucleus</location>
        <location evidence="1">Nucleolus</location>
    </subcellularLocation>
</comment>
<dbReference type="PANTHER" id="PTHR14428">
    <property type="entry name" value="NUCLEOLAR COMPLEX PROTEIN 3"/>
    <property type="match status" value="1"/>
</dbReference>
<keyword evidence="4" id="KW-0539">Nucleus</keyword>
<dbReference type="AlphaFoldDB" id="A0A8H5BZ69"/>
<feature type="region of interest" description="Disordered" evidence="5">
    <location>
        <begin position="128"/>
        <end position="271"/>
    </location>
</feature>
<evidence type="ECO:0000256" key="4">
    <source>
        <dbReference type="ARBA" id="ARBA00023242"/>
    </source>
</evidence>
<feature type="compositionally biased region" description="Acidic residues" evidence="5">
    <location>
        <begin position="180"/>
        <end position="198"/>
    </location>
</feature>
<comment type="similarity">
    <text evidence="2">Belongs to the CBF/MAK21 family.</text>
</comment>
<dbReference type="InterPro" id="IPR011501">
    <property type="entry name" value="Noc3_N"/>
</dbReference>
<evidence type="ECO:0000256" key="3">
    <source>
        <dbReference type="ARBA" id="ARBA00023054"/>
    </source>
</evidence>
<feature type="region of interest" description="Disordered" evidence="5">
    <location>
        <begin position="20"/>
        <end position="85"/>
    </location>
</feature>
<evidence type="ECO:0008006" key="10">
    <source>
        <dbReference type="Google" id="ProtNLM"/>
    </source>
</evidence>
<reference evidence="8 9" key="1">
    <citation type="journal article" date="2020" name="ISME J.">
        <title>Uncovering the hidden diversity of litter-decomposition mechanisms in mushroom-forming fungi.</title>
        <authorList>
            <person name="Floudas D."/>
            <person name="Bentzer J."/>
            <person name="Ahren D."/>
            <person name="Johansson T."/>
            <person name="Persson P."/>
            <person name="Tunlid A."/>
        </authorList>
    </citation>
    <scope>NUCLEOTIDE SEQUENCE [LARGE SCALE GENOMIC DNA]</scope>
    <source>
        <strain evidence="8 9">CBS 101986</strain>
    </source>
</reference>
<dbReference type="InterPro" id="IPR016903">
    <property type="entry name" value="Nucleolar_cplx-assoc_3"/>
</dbReference>
<feature type="region of interest" description="Disordered" evidence="5">
    <location>
        <begin position="645"/>
        <end position="682"/>
    </location>
</feature>
<name>A0A8H5BZ69_9AGAR</name>
<dbReference type="GO" id="GO:0003682">
    <property type="term" value="F:chromatin binding"/>
    <property type="evidence" value="ECO:0007669"/>
    <property type="project" value="TreeGrafter"/>
</dbReference>
<evidence type="ECO:0000256" key="2">
    <source>
        <dbReference type="ARBA" id="ARBA00007797"/>
    </source>
</evidence>
<evidence type="ECO:0000259" key="6">
    <source>
        <dbReference type="Pfam" id="PF03914"/>
    </source>
</evidence>
<dbReference type="OrthoDB" id="10263597at2759"/>
<evidence type="ECO:0000313" key="8">
    <source>
        <dbReference type="EMBL" id="KAF5331072.1"/>
    </source>
</evidence>
<dbReference type="InterPro" id="IPR005612">
    <property type="entry name" value="CCAAT-binding_factor"/>
</dbReference>
<dbReference type="Pfam" id="PF03914">
    <property type="entry name" value="CBF"/>
    <property type="match status" value="1"/>
</dbReference>
<feature type="compositionally biased region" description="Basic and acidic residues" evidence="5">
    <location>
        <begin position="241"/>
        <end position="252"/>
    </location>
</feature>
<feature type="domain" description="Nucleolar complex-associated protein 3 N-terminal" evidence="7">
    <location>
        <begin position="295"/>
        <end position="398"/>
    </location>
</feature>
<comment type="caution">
    <text evidence="8">The sequence shown here is derived from an EMBL/GenBank/DDBJ whole genome shotgun (WGS) entry which is preliminary data.</text>
</comment>
<protein>
    <recommendedName>
        <fullName evidence="10">Nucleolar complex-associated protein 3</fullName>
    </recommendedName>
</protein>
<accession>A0A8H5BZ69</accession>
<evidence type="ECO:0000313" key="9">
    <source>
        <dbReference type="Proteomes" id="UP000567179"/>
    </source>
</evidence>
<proteinExistence type="inferred from homology"/>
<organism evidence="8 9">
    <name type="scientific">Psilocybe cf. subviscida</name>
    <dbReference type="NCBI Taxonomy" id="2480587"/>
    <lineage>
        <taxon>Eukaryota</taxon>
        <taxon>Fungi</taxon>
        <taxon>Dikarya</taxon>
        <taxon>Basidiomycota</taxon>
        <taxon>Agaricomycotina</taxon>
        <taxon>Agaricomycetes</taxon>
        <taxon>Agaricomycetidae</taxon>
        <taxon>Agaricales</taxon>
        <taxon>Agaricineae</taxon>
        <taxon>Strophariaceae</taxon>
        <taxon>Psilocybe</taxon>
    </lineage>
</organism>
<evidence type="ECO:0000256" key="1">
    <source>
        <dbReference type="ARBA" id="ARBA00004604"/>
    </source>
</evidence>
<gene>
    <name evidence="8" type="ORF">D9619_005545</name>
</gene>
<feature type="domain" description="CCAAT-binding factor" evidence="6">
    <location>
        <begin position="601"/>
        <end position="802"/>
    </location>
</feature>
<sequence>MRWVTERAGDPLAASLFSLAMAPKGPKRSAPASQNSSKKRKLNNGKQKNVKAATGKGKEKEAEPKKIKLADRGIISVPEYDDGDDLELDEEDMAALEEFGGAAGFLKNLDRNGIMRSKKETLRLHEATKPVRVPIKDDLPPIESDDDAESFDSNIEGDFSEDDDISGDDLSDEIPSGTDDVLDGDDEPNDEPDSDEEMPYEKIPRKQRAQSEEPVEVQRLPIKLANGKLLQTGKKPLTTTIKEREDARRQESSSEEEDEEPEPARRNDIATGARFGRVAVIDVLQTKSRKQRIEKAKDQIAGICQEIMADPENSLGLLRRLHTFALKTVTTPENPEPVSNDPTIRKLAVLSELAIFKDIIPGYRIRALTDAEKAEKVSQMVARTRDWEQGLVGIYQGYLRLLEQEQKHLTGEASLEIVRLINRMIKERHFKVHPNVLSCLLHLRLRTELGVRASSTHADKPEKKRLPRHMKQRKAEPVHLSKKAKKAYKEQKEIDKELREAGAEVDKEERKTTQTETLKLLFALYFRILKNPTPTPLLPPALTGISRFAHLVNIDFFKDLMSVLKHLISMEEEFVAESAADLELMPSEASNVFQQTIARQLLCITTAFELLSGQGEALNMDLSEFVTRLYAMLLPLSFSSEITERSATHPSASTHPSSSKSGQQSRKAGPGNTADSKNKSGTPPPIVDSLFSALNLIFSPRSAGSGAAGSPIRAAAFTKRILTAALHWPAPCALRALDFVAGLVAKSSTHLVPLLSTEDRIHNGIYRPEVDDPQLCGAFETCFWELHALRERHYDSRVRVAADELLRYDDQNA</sequence>
<dbReference type="GO" id="GO:0006270">
    <property type="term" value="P:DNA replication initiation"/>
    <property type="evidence" value="ECO:0007669"/>
    <property type="project" value="TreeGrafter"/>
</dbReference>
<feature type="compositionally biased region" description="Low complexity" evidence="5">
    <location>
        <begin position="648"/>
        <end position="659"/>
    </location>
</feature>
<evidence type="ECO:0000259" key="7">
    <source>
        <dbReference type="Pfam" id="PF07540"/>
    </source>
</evidence>
<dbReference type="Proteomes" id="UP000567179">
    <property type="component" value="Unassembled WGS sequence"/>
</dbReference>
<evidence type="ECO:0000256" key="5">
    <source>
        <dbReference type="SAM" id="MobiDB-lite"/>
    </source>
</evidence>
<dbReference type="GO" id="GO:0005730">
    <property type="term" value="C:nucleolus"/>
    <property type="evidence" value="ECO:0007669"/>
    <property type="project" value="UniProtKB-SubCell"/>
</dbReference>
<feature type="compositionally biased region" description="Basic and acidic residues" evidence="5">
    <location>
        <begin position="128"/>
        <end position="139"/>
    </location>
</feature>
<dbReference type="Pfam" id="PF07540">
    <property type="entry name" value="NOC3p"/>
    <property type="match status" value="1"/>
</dbReference>
<keyword evidence="9" id="KW-1185">Reference proteome</keyword>
<dbReference type="EMBL" id="JAACJJ010000001">
    <property type="protein sequence ID" value="KAF5331072.1"/>
    <property type="molecule type" value="Genomic_DNA"/>
</dbReference>
<feature type="compositionally biased region" description="Basic and acidic residues" evidence="5">
    <location>
        <begin position="56"/>
        <end position="71"/>
    </location>
</feature>
<keyword evidence="3" id="KW-0175">Coiled coil</keyword>
<feature type="compositionally biased region" description="Acidic residues" evidence="5">
    <location>
        <begin position="158"/>
        <end position="172"/>
    </location>
</feature>
<dbReference type="PANTHER" id="PTHR14428:SF5">
    <property type="entry name" value="NUCLEOLAR COMPLEX PROTEIN 3 HOMOLOG"/>
    <property type="match status" value="1"/>
</dbReference>